<evidence type="ECO:0000256" key="1">
    <source>
        <dbReference type="SAM" id="MobiDB-lite"/>
    </source>
</evidence>
<dbReference type="RefSeq" id="XP_012202850.1">
    <property type="nucleotide sequence ID" value="XM_012347460.1"/>
</dbReference>
<feature type="transmembrane region" description="Helical" evidence="2">
    <location>
        <begin position="110"/>
        <end position="129"/>
    </location>
</feature>
<dbReference type="AlphaFoldDB" id="A0A067C7C2"/>
<dbReference type="OMA" id="FAYANEP"/>
<evidence type="ECO:0000256" key="2">
    <source>
        <dbReference type="SAM" id="Phobius"/>
    </source>
</evidence>
<proteinExistence type="predicted"/>
<protein>
    <submittedName>
        <fullName evidence="3">Uncharacterized protein</fullName>
    </submittedName>
</protein>
<name>A0A067C7C2_SAPPC</name>
<feature type="region of interest" description="Disordered" evidence="1">
    <location>
        <begin position="36"/>
        <end position="92"/>
    </location>
</feature>
<dbReference type="KEGG" id="spar:SPRG_08216"/>
<reference evidence="3 4" key="1">
    <citation type="journal article" date="2013" name="PLoS Genet.">
        <title>Distinctive expansion of potential virulence genes in the genome of the oomycete fish pathogen Saprolegnia parasitica.</title>
        <authorList>
            <person name="Jiang R.H."/>
            <person name="de Bruijn I."/>
            <person name="Haas B.J."/>
            <person name="Belmonte R."/>
            <person name="Lobach L."/>
            <person name="Christie J."/>
            <person name="van den Ackerveken G."/>
            <person name="Bottin A."/>
            <person name="Bulone V."/>
            <person name="Diaz-Moreno S.M."/>
            <person name="Dumas B."/>
            <person name="Fan L."/>
            <person name="Gaulin E."/>
            <person name="Govers F."/>
            <person name="Grenville-Briggs L.J."/>
            <person name="Horner N.R."/>
            <person name="Levin J.Z."/>
            <person name="Mammella M."/>
            <person name="Meijer H.J."/>
            <person name="Morris P."/>
            <person name="Nusbaum C."/>
            <person name="Oome S."/>
            <person name="Phillips A.J."/>
            <person name="van Rooyen D."/>
            <person name="Rzeszutek E."/>
            <person name="Saraiva M."/>
            <person name="Secombes C.J."/>
            <person name="Seidl M.F."/>
            <person name="Snel B."/>
            <person name="Stassen J.H."/>
            <person name="Sykes S."/>
            <person name="Tripathy S."/>
            <person name="van den Berg H."/>
            <person name="Vega-Arreguin J.C."/>
            <person name="Wawra S."/>
            <person name="Young S.K."/>
            <person name="Zeng Q."/>
            <person name="Dieguez-Uribeondo J."/>
            <person name="Russ C."/>
            <person name="Tyler B.M."/>
            <person name="van West P."/>
        </authorList>
    </citation>
    <scope>NUCLEOTIDE SEQUENCE [LARGE SCALE GENOMIC DNA]</scope>
    <source>
        <strain evidence="3 4">CBS 223.65</strain>
    </source>
</reference>
<sequence>MPGMMTRGQRRALGIASQPQWPADRADALMDELEELIDQDATYSSDDEDSTVDMDADESGDDDEGESDDGDVGLSPLQWANDIPVPKPARSAARRAPDTRSWLRLLLENMFWSTIGAATLLPLVLYRCLYAPYWPLRCRSFFSFLWTILLNWIALGLVASLAFASACDAQGFLAGRLFKWPSSVSAIEACIAEHNVMELLAPCLASQSLACLPLDGVTPASVYTPLLQALLALLIVFLLGLRFYSSRVKAILLLLFAAHHAWKKLDVFKARSAAALTGLEPSFAYANEPISVLLDGYGLHEGAYVGWIPYWACGKDQMACPVEYVTRLHHGSVAVTFATVDEYIPCYYRAPVHENHDELRTQNLASHVYACFHELRLVVKDRKSQPGWSLHTHEL</sequence>
<feature type="transmembrane region" description="Helical" evidence="2">
    <location>
        <begin position="141"/>
        <end position="163"/>
    </location>
</feature>
<accession>A0A067C7C2</accession>
<dbReference type="VEuPathDB" id="FungiDB:SPRG_08216"/>
<organism evidence="3 4">
    <name type="scientific">Saprolegnia parasitica (strain CBS 223.65)</name>
    <dbReference type="NCBI Taxonomy" id="695850"/>
    <lineage>
        <taxon>Eukaryota</taxon>
        <taxon>Sar</taxon>
        <taxon>Stramenopiles</taxon>
        <taxon>Oomycota</taxon>
        <taxon>Saprolegniomycetes</taxon>
        <taxon>Saprolegniales</taxon>
        <taxon>Saprolegniaceae</taxon>
        <taxon>Saprolegnia</taxon>
    </lineage>
</organism>
<dbReference type="OrthoDB" id="73190at2759"/>
<dbReference type="GeneID" id="24130448"/>
<feature type="transmembrane region" description="Helical" evidence="2">
    <location>
        <begin position="222"/>
        <end position="244"/>
    </location>
</feature>
<keyword evidence="4" id="KW-1185">Reference proteome</keyword>
<keyword evidence="2" id="KW-1133">Transmembrane helix</keyword>
<keyword evidence="2" id="KW-0812">Transmembrane</keyword>
<gene>
    <name evidence="3" type="ORF">SPRG_08216</name>
</gene>
<keyword evidence="2" id="KW-0472">Membrane</keyword>
<evidence type="ECO:0000313" key="4">
    <source>
        <dbReference type="Proteomes" id="UP000030745"/>
    </source>
</evidence>
<feature type="region of interest" description="Disordered" evidence="1">
    <location>
        <begin position="1"/>
        <end position="24"/>
    </location>
</feature>
<evidence type="ECO:0000313" key="3">
    <source>
        <dbReference type="EMBL" id="KDO26413.1"/>
    </source>
</evidence>
<dbReference type="Proteomes" id="UP000030745">
    <property type="component" value="Unassembled WGS sequence"/>
</dbReference>
<dbReference type="EMBL" id="KK583224">
    <property type="protein sequence ID" value="KDO26413.1"/>
    <property type="molecule type" value="Genomic_DNA"/>
</dbReference>
<feature type="compositionally biased region" description="Acidic residues" evidence="1">
    <location>
        <begin position="45"/>
        <end position="71"/>
    </location>
</feature>